<evidence type="ECO:0000313" key="3">
    <source>
        <dbReference type="Proteomes" id="UP000176923"/>
    </source>
</evidence>
<comment type="caution">
    <text evidence="2">The sequence shown here is derived from an EMBL/GenBank/DDBJ whole genome shotgun (WGS) entry which is preliminary data.</text>
</comment>
<evidence type="ECO:0000313" key="2">
    <source>
        <dbReference type="EMBL" id="OGG13417.1"/>
    </source>
</evidence>
<dbReference type="Proteomes" id="UP000176923">
    <property type="component" value="Unassembled WGS sequence"/>
</dbReference>
<organism evidence="2 3">
    <name type="scientific">Candidatus Gottesmanbacteria bacterium RIFCSPHIGHO2_02_FULL_39_11</name>
    <dbReference type="NCBI Taxonomy" id="1798382"/>
    <lineage>
        <taxon>Bacteria</taxon>
        <taxon>Candidatus Gottesmaniibacteriota</taxon>
    </lineage>
</organism>
<dbReference type="Pfam" id="PF18915">
    <property type="entry name" value="DUF5667"/>
    <property type="match status" value="1"/>
</dbReference>
<dbReference type="InterPro" id="IPR043725">
    <property type="entry name" value="DUF5667"/>
</dbReference>
<sequence length="184" mass="20503">MKVAFGILIVCILFLTASRFSYAVNQSLVISTPTPSIDYTLPYPGLLPSHPLYFMKNLRDRILLAMTRDPLKKSEYLLLFSDKHLAMGKVLLKDKKKELAGETLIKGERYLLSSLDRLSESKGRGIFPPGYIQKIGLSAKKHQEVITNLIFQVSDPASLDKLKEALLINSKASVKASQLGVPQK</sequence>
<dbReference type="AlphaFoldDB" id="A0A1F5ZMU9"/>
<proteinExistence type="predicted"/>
<protein>
    <recommendedName>
        <fullName evidence="1">DUF5667 domain-containing protein</fullName>
    </recommendedName>
</protein>
<dbReference type="EMBL" id="MFJL01000036">
    <property type="protein sequence ID" value="OGG13417.1"/>
    <property type="molecule type" value="Genomic_DNA"/>
</dbReference>
<name>A0A1F5ZMU9_9BACT</name>
<accession>A0A1F5ZMU9</accession>
<reference evidence="2 3" key="1">
    <citation type="journal article" date="2016" name="Nat. Commun.">
        <title>Thousands of microbial genomes shed light on interconnected biogeochemical processes in an aquifer system.</title>
        <authorList>
            <person name="Anantharaman K."/>
            <person name="Brown C.T."/>
            <person name="Hug L.A."/>
            <person name="Sharon I."/>
            <person name="Castelle C.J."/>
            <person name="Probst A.J."/>
            <person name="Thomas B.C."/>
            <person name="Singh A."/>
            <person name="Wilkins M.J."/>
            <person name="Karaoz U."/>
            <person name="Brodie E.L."/>
            <person name="Williams K.H."/>
            <person name="Hubbard S.S."/>
            <person name="Banfield J.F."/>
        </authorList>
    </citation>
    <scope>NUCLEOTIDE SEQUENCE [LARGE SCALE GENOMIC DNA]</scope>
</reference>
<feature type="domain" description="DUF5667" evidence="1">
    <location>
        <begin position="45"/>
        <end position="150"/>
    </location>
</feature>
<dbReference type="STRING" id="1798382.A3D77_04955"/>
<gene>
    <name evidence="2" type="ORF">A3D77_04955</name>
</gene>
<evidence type="ECO:0000259" key="1">
    <source>
        <dbReference type="Pfam" id="PF18915"/>
    </source>
</evidence>